<sequence>MQIAEKENLHITYAPGYDRVKNSPDDALLKQAQTAAAAADVVLLFIGLPEAYEAEAQDRKSMALPPAHNALVDAVCSVHENVVVVLSGGAPVEMPWLGRVKGLLNASLAGQAGAGAIADIVTGRVNPSGKLAETYPLSAADVPCAETFGAPVAPLYKESVFVGYRYYDTVGTAVCFPFGFGLSYTTFAYSDLQLCFLPDDTAAEVSFTLENTGSRAGAEVAQVYLHAKSSAVFRPVHALCGFEKVFLQPGEKRRVTLRLDRRAFSYYNVEEKKWCAESGDWTVEVGASSRDIRLTGAITAAFAGSRPNAPDYRKTAPLYYTGRVSHVPDEQFAAVYGRALPPQTRDKSAPLDLNSTISDGRDVPAVRVLKKVITLAISAASPNPAQAEVAVHSVMSIPIQLLISMSQGVISPPIAQAMVEILDGRGVARPLFKILGGLAKTIRYLPKLLNTVS</sequence>
<name>A0A9D1MWE1_9FIRM</name>
<dbReference type="InterPro" id="IPR002772">
    <property type="entry name" value="Glyco_hydro_3_C"/>
</dbReference>
<accession>A0A9D1MWE1</accession>
<evidence type="ECO:0000313" key="5">
    <source>
        <dbReference type="Proteomes" id="UP000824125"/>
    </source>
</evidence>
<keyword evidence="2 4" id="KW-0378">Hydrolase</keyword>
<evidence type="ECO:0000256" key="2">
    <source>
        <dbReference type="ARBA" id="ARBA00022801"/>
    </source>
</evidence>
<protein>
    <submittedName>
        <fullName evidence="4">Glycoside hydrolase family 3 C-terminal domain-containing protein</fullName>
    </submittedName>
</protein>
<dbReference type="AlphaFoldDB" id="A0A9D1MWE1"/>
<proteinExistence type="inferred from homology"/>
<evidence type="ECO:0000259" key="3">
    <source>
        <dbReference type="SMART" id="SM01217"/>
    </source>
</evidence>
<dbReference type="FunFam" id="2.60.40.10:FF:000495">
    <property type="entry name" value="Periplasmic beta-glucosidase"/>
    <property type="match status" value="1"/>
</dbReference>
<organism evidence="4 5">
    <name type="scientific">Candidatus Scybalenecus merdavium</name>
    <dbReference type="NCBI Taxonomy" id="2840939"/>
    <lineage>
        <taxon>Bacteria</taxon>
        <taxon>Bacillati</taxon>
        <taxon>Bacillota</taxon>
        <taxon>Clostridia</taxon>
        <taxon>Eubacteriales</taxon>
        <taxon>Oscillospiraceae</taxon>
        <taxon>Oscillospiraceae incertae sedis</taxon>
        <taxon>Candidatus Scybalenecus</taxon>
    </lineage>
</organism>
<dbReference type="Pfam" id="PF01915">
    <property type="entry name" value="Glyco_hydro_3_C"/>
    <property type="match status" value="1"/>
</dbReference>
<dbReference type="Gene3D" id="3.40.50.1700">
    <property type="entry name" value="Glycoside hydrolase family 3 C-terminal domain"/>
    <property type="match status" value="1"/>
</dbReference>
<dbReference type="SMART" id="SM01217">
    <property type="entry name" value="Fn3_like"/>
    <property type="match status" value="1"/>
</dbReference>
<dbReference type="PANTHER" id="PTHR42715:SF10">
    <property type="entry name" value="BETA-GLUCOSIDASE"/>
    <property type="match status" value="1"/>
</dbReference>
<comment type="similarity">
    <text evidence="1">Belongs to the glycosyl hydrolase 3 family.</text>
</comment>
<evidence type="ECO:0000313" key="4">
    <source>
        <dbReference type="EMBL" id="HIU69914.1"/>
    </source>
</evidence>
<dbReference type="Gene3D" id="2.60.40.10">
    <property type="entry name" value="Immunoglobulins"/>
    <property type="match status" value="1"/>
</dbReference>
<dbReference type="SUPFAM" id="SSF52279">
    <property type="entry name" value="Beta-D-glucan exohydrolase, C-terminal domain"/>
    <property type="match status" value="1"/>
</dbReference>
<comment type="caution">
    <text evidence="4">The sequence shown here is derived from an EMBL/GenBank/DDBJ whole genome shotgun (WGS) entry which is preliminary data.</text>
</comment>
<gene>
    <name evidence="4" type="ORF">IAD23_08160</name>
</gene>
<dbReference type="InterPro" id="IPR050288">
    <property type="entry name" value="Cellulose_deg_GH3"/>
</dbReference>
<dbReference type="EMBL" id="DVNM01000045">
    <property type="protein sequence ID" value="HIU69914.1"/>
    <property type="molecule type" value="Genomic_DNA"/>
</dbReference>
<feature type="domain" description="Fibronectin type III-like" evidence="3">
    <location>
        <begin position="219"/>
        <end position="289"/>
    </location>
</feature>
<dbReference type="InterPro" id="IPR013783">
    <property type="entry name" value="Ig-like_fold"/>
</dbReference>
<dbReference type="InterPro" id="IPR036881">
    <property type="entry name" value="Glyco_hydro_3_C_sf"/>
</dbReference>
<dbReference type="PANTHER" id="PTHR42715">
    <property type="entry name" value="BETA-GLUCOSIDASE"/>
    <property type="match status" value="1"/>
</dbReference>
<evidence type="ECO:0000256" key="1">
    <source>
        <dbReference type="ARBA" id="ARBA00005336"/>
    </source>
</evidence>
<dbReference type="GO" id="GO:0008422">
    <property type="term" value="F:beta-glucosidase activity"/>
    <property type="evidence" value="ECO:0007669"/>
    <property type="project" value="TreeGrafter"/>
</dbReference>
<reference evidence="4" key="1">
    <citation type="submission" date="2020-10" db="EMBL/GenBank/DDBJ databases">
        <authorList>
            <person name="Gilroy R."/>
        </authorList>
    </citation>
    <scope>NUCLEOTIDE SEQUENCE</scope>
    <source>
        <strain evidence="4">CHK176-6737</strain>
    </source>
</reference>
<reference evidence="4" key="2">
    <citation type="journal article" date="2021" name="PeerJ">
        <title>Extensive microbial diversity within the chicken gut microbiome revealed by metagenomics and culture.</title>
        <authorList>
            <person name="Gilroy R."/>
            <person name="Ravi A."/>
            <person name="Getino M."/>
            <person name="Pursley I."/>
            <person name="Horton D.L."/>
            <person name="Alikhan N.F."/>
            <person name="Baker D."/>
            <person name="Gharbi K."/>
            <person name="Hall N."/>
            <person name="Watson M."/>
            <person name="Adriaenssens E.M."/>
            <person name="Foster-Nyarko E."/>
            <person name="Jarju S."/>
            <person name="Secka A."/>
            <person name="Antonio M."/>
            <person name="Oren A."/>
            <person name="Chaudhuri R.R."/>
            <person name="La Ragione R."/>
            <person name="Hildebrand F."/>
            <person name="Pallen M.J."/>
        </authorList>
    </citation>
    <scope>NUCLEOTIDE SEQUENCE</scope>
    <source>
        <strain evidence="4">CHK176-6737</strain>
    </source>
</reference>
<dbReference type="Pfam" id="PF14310">
    <property type="entry name" value="Fn3-like"/>
    <property type="match status" value="1"/>
</dbReference>
<dbReference type="GO" id="GO:0009251">
    <property type="term" value="P:glucan catabolic process"/>
    <property type="evidence" value="ECO:0007669"/>
    <property type="project" value="TreeGrafter"/>
</dbReference>
<dbReference type="Proteomes" id="UP000824125">
    <property type="component" value="Unassembled WGS sequence"/>
</dbReference>
<dbReference type="InterPro" id="IPR026891">
    <property type="entry name" value="Fn3-like"/>
</dbReference>